<dbReference type="InterPro" id="IPR043129">
    <property type="entry name" value="ATPase_NBD"/>
</dbReference>
<reference evidence="4 5" key="1">
    <citation type="submission" date="2023-07" db="EMBL/GenBank/DDBJ databases">
        <title>Sorghum-associated microbial communities from plants grown in Nebraska, USA.</title>
        <authorList>
            <person name="Schachtman D."/>
        </authorList>
    </citation>
    <scope>NUCLEOTIDE SEQUENCE [LARGE SCALE GENOMIC DNA]</scope>
    <source>
        <strain evidence="4 5">DS2154</strain>
    </source>
</reference>
<name>A0ABU1MYI3_9CAUL</name>
<dbReference type="PROSITE" id="PS01036">
    <property type="entry name" value="HSP70_3"/>
    <property type="match status" value="1"/>
</dbReference>
<dbReference type="Proteomes" id="UP001262754">
    <property type="component" value="Unassembled WGS sequence"/>
</dbReference>
<dbReference type="PANTHER" id="PTHR42749:SF1">
    <property type="entry name" value="CELL SHAPE-DETERMINING PROTEIN MREB"/>
    <property type="match status" value="1"/>
</dbReference>
<organism evidence="4 5">
    <name type="scientific">Caulobacter rhizosphaerae</name>
    <dbReference type="NCBI Taxonomy" id="2010972"/>
    <lineage>
        <taxon>Bacteria</taxon>
        <taxon>Pseudomonadati</taxon>
        <taxon>Pseudomonadota</taxon>
        <taxon>Alphaproteobacteria</taxon>
        <taxon>Caulobacterales</taxon>
        <taxon>Caulobacteraceae</taxon>
        <taxon>Caulobacter</taxon>
    </lineage>
</organism>
<dbReference type="Pfam" id="PF00012">
    <property type="entry name" value="HSP70"/>
    <property type="match status" value="2"/>
</dbReference>
<dbReference type="Gene3D" id="3.30.420.40">
    <property type="match status" value="3"/>
</dbReference>
<dbReference type="PANTHER" id="PTHR42749">
    <property type="entry name" value="CELL SHAPE-DETERMINING PROTEIN MREB"/>
    <property type="match status" value="1"/>
</dbReference>
<accession>A0ABU1MYI3</accession>
<evidence type="ECO:0000256" key="3">
    <source>
        <dbReference type="ARBA" id="ARBA00022840"/>
    </source>
</evidence>
<evidence type="ECO:0000313" key="4">
    <source>
        <dbReference type="EMBL" id="MDR6531239.1"/>
    </source>
</evidence>
<sequence>MTSVPQTTIGIDFGTTNTVVSMTHGDGPATLVRFPTTGGEIFAFRSALSFHAVMGANGRPNELVTEAGPWAIEAYVEDPLETRFIQSFKTFAASAAFTETKILNKRYLFEDLLADFLLKLKAHGGPAMETLPPRVIVGRPVTFAGGNPDETLALARYEAGFRRLGFTDVRYAYEPVGAAFFFARQLRQDATVLVADFGGGTSDFSIVRFERHAGKLRSTALARSGVGVAGDAFDYRIIDQLVSPELGKGSLYKAFDNRLPIPQRYYTAFARWDQLALLRASKDMRDIRALERTAMEPEKIARLIEVLDDNHGYALYRAVSALKEALSSQDEATFRFEAGSVLIEKTVRRTDFEGWIAPELKAIETAVDQALERSGLGPDGVDRVFLTGGSSFVPAVRQIFLRRFGTAKIESGGEFESIASGLALIGREPDLDLWSEKARLPV</sequence>
<dbReference type="PRINTS" id="PR00301">
    <property type="entry name" value="HEATSHOCK70"/>
</dbReference>
<dbReference type="RefSeq" id="WP_310031097.1">
    <property type="nucleotide sequence ID" value="NZ_JAVDRL010000005.1"/>
</dbReference>
<evidence type="ECO:0000256" key="2">
    <source>
        <dbReference type="ARBA" id="ARBA00022741"/>
    </source>
</evidence>
<dbReference type="InterPro" id="IPR013126">
    <property type="entry name" value="Hsp_70_fam"/>
</dbReference>
<dbReference type="InterPro" id="IPR042054">
    <property type="entry name" value="YegD-like"/>
</dbReference>
<dbReference type="CDD" id="cd10231">
    <property type="entry name" value="ASKHA_NBD_HSP70_YegD-like"/>
    <property type="match status" value="1"/>
</dbReference>
<comment type="similarity">
    <text evidence="1">Belongs to the heat shock protein 70 family.</text>
</comment>
<comment type="caution">
    <text evidence="4">The sequence shown here is derived from an EMBL/GenBank/DDBJ whole genome shotgun (WGS) entry which is preliminary data.</text>
</comment>
<dbReference type="SUPFAM" id="SSF53067">
    <property type="entry name" value="Actin-like ATPase domain"/>
    <property type="match status" value="2"/>
</dbReference>
<protein>
    <submittedName>
        <fullName evidence="4">Chaperone protein</fullName>
    </submittedName>
</protein>
<keyword evidence="5" id="KW-1185">Reference proteome</keyword>
<keyword evidence="3" id="KW-0067">ATP-binding</keyword>
<gene>
    <name evidence="4" type="ORF">J2800_001981</name>
</gene>
<keyword evidence="2" id="KW-0547">Nucleotide-binding</keyword>
<dbReference type="Gene3D" id="3.90.640.10">
    <property type="entry name" value="Actin, Chain A, domain 4"/>
    <property type="match status" value="2"/>
</dbReference>
<evidence type="ECO:0000313" key="5">
    <source>
        <dbReference type="Proteomes" id="UP001262754"/>
    </source>
</evidence>
<evidence type="ECO:0000256" key="1">
    <source>
        <dbReference type="ARBA" id="ARBA00007381"/>
    </source>
</evidence>
<dbReference type="InterPro" id="IPR018181">
    <property type="entry name" value="Heat_shock_70_CS"/>
</dbReference>
<dbReference type="EMBL" id="JAVDRL010000005">
    <property type="protein sequence ID" value="MDR6531239.1"/>
    <property type="molecule type" value="Genomic_DNA"/>
</dbReference>
<proteinExistence type="inferred from homology"/>